<evidence type="ECO:0000259" key="1">
    <source>
        <dbReference type="Pfam" id="PF19263"/>
    </source>
</evidence>
<dbReference type="Pfam" id="PF19263">
    <property type="entry name" value="DUF5906"/>
    <property type="match status" value="1"/>
</dbReference>
<sequence>MGTINNNDLQFWIEIETEQGVQIYIVKSKFINFLENRGYRKLIQNKDFQLIKIIDTSIVIPTKEHIIREEVKKHLLNINKVDVWETFLGQDYLSKKFIEGIDSISIDFNYGSENTAVFFYQNGVLNVTSNSFNLIPYKNYDGYVWEDQILKRDFKSQKIKNTEFKQFCWNISGQKENRLIPLETLIGYLLHTYKDPSLTKAIVLIDENIDFENNKSEGGTGKSLIAESIKKIVPTLRKNGKLLKTNDKFFFADVEPYHKVIVFDDVKQDFSFESLYSMITGDMPIEKKYKNPTVMDFKDVPKVIITSNYIVMGTGGNSEKRRKIVFEINSHYRENSSIIEEFGHRFFDDWTDEEWLRFDNYMMFCIQQYLNNGLIEAESINEEKNRLIQETNLDFVDFMDSIIENPIANDGETKDTRARFDKAIIYKKFTQENPELAKDLTPNSFKKWIDTYAENKKIKILHQKSNGLAYVIFHDIIPIVESEKLPENED</sequence>
<dbReference type="STRING" id="1685010.A0O34_05250"/>
<dbReference type="InterPro" id="IPR027417">
    <property type="entry name" value="P-loop_NTPase"/>
</dbReference>
<protein>
    <recommendedName>
        <fullName evidence="1">NrS-1 polymerase-like helicase domain-containing protein</fullName>
    </recommendedName>
</protein>
<dbReference type="RefSeq" id="WP_066752145.1">
    <property type="nucleotide sequence ID" value="NZ_CP015199.1"/>
</dbReference>
<dbReference type="EMBL" id="CP015199">
    <property type="protein sequence ID" value="ANF49969.1"/>
    <property type="molecule type" value="Genomic_DNA"/>
</dbReference>
<gene>
    <name evidence="2" type="ORF">A0O34_05250</name>
</gene>
<accession>A0A172XSH8</accession>
<dbReference type="InterPro" id="IPR045455">
    <property type="entry name" value="NrS-1_pol-like_helicase"/>
</dbReference>
<evidence type="ECO:0000313" key="3">
    <source>
        <dbReference type="Proteomes" id="UP000077824"/>
    </source>
</evidence>
<dbReference type="Gene3D" id="3.40.50.300">
    <property type="entry name" value="P-loop containing nucleotide triphosphate hydrolases"/>
    <property type="match status" value="1"/>
</dbReference>
<organism evidence="2 3">
    <name type="scientific">Chryseobacterium glaciei</name>
    <dbReference type="NCBI Taxonomy" id="1685010"/>
    <lineage>
        <taxon>Bacteria</taxon>
        <taxon>Pseudomonadati</taxon>
        <taxon>Bacteroidota</taxon>
        <taxon>Flavobacteriia</taxon>
        <taxon>Flavobacteriales</taxon>
        <taxon>Weeksellaceae</taxon>
        <taxon>Chryseobacterium group</taxon>
        <taxon>Chryseobacterium</taxon>
    </lineage>
</organism>
<dbReference type="KEGG" id="chh:A0O34_05250"/>
<feature type="domain" description="NrS-1 polymerase-like helicase" evidence="1">
    <location>
        <begin position="216"/>
        <end position="322"/>
    </location>
</feature>
<name>A0A172XSH8_9FLAO</name>
<proteinExistence type="predicted"/>
<dbReference type="OrthoDB" id="840343at2"/>
<reference evidence="2 3" key="1">
    <citation type="submission" date="2016-04" db="EMBL/GenBank/DDBJ databases">
        <title>Complete Genome Sequence of Chryseobacterium sp. IHBB 10212.</title>
        <authorList>
            <person name="Pal M."/>
            <person name="Swarnkar M.K."/>
            <person name="Kaushal K."/>
            <person name="Chhibber S."/>
            <person name="Singh A.K."/>
            <person name="Gulati A."/>
        </authorList>
    </citation>
    <scope>NUCLEOTIDE SEQUENCE [LARGE SCALE GENOMIC DNA]</scope>
    <source>
        <strain evidence="2 3">IHBB 10212</strain>
    </source>
</reference>
<dbReference type="AlphaFoldDB" id="A0A172XSH8"/>
<dbReference type="SUPFAM" id="SSF52540">
    <property type="entry name" value="P-loop containing nucleoside triphosphate hydrolases"/>
    <property type="match status" value="1"/>
</dbReference>
<dbReference type="Proteomes" id="UP000077824">
    <property type="component" value="Chromosome"/>
</dbReference>
<evidence type="ECO:0000313" key="2">
    <source>
        <dbReference type="EMBL" id="ANF49969.1"/>
    </source>
</evidence>
<keyword evidence="3" id="KW-1185">Reference proteome</keyword>